<evidence type="ECO:0000313" key="2">
    <source>
        <dbReference type="EMBL" id="PMD18704.1"/>
    </source>
</evidence>
<feature type="region of interest" description="Disordered" evidence="1">
    <location>
        <begin position="265"/>
        <end position="292"/>
    </location>
</feature>
<feature type="region of interest" description="Disordered" evidence="1">
    <location>
        <begin position="614"/>
        <end position="633"/>
    </location>
</feature>
<feature type="region of interest" description="Disordered" evidence="1">
    <location>
        <begin position="208"/>
        <end position="232"/>
    </location>
</feature>
<evidence type="ECO:0000313" key="3">
    <source>
        <dbReference type="Proteomes" id="UP000235672"/>
    </source>
</evidence>
<protein>
    <submittedName>
        <fullName evidence="2">Uncharacterized protein</fullName>
    </submittedName>
</protein>
<organism evidence="2 3">
    <name type="scientific">Hyaloscypha hepaticicola</name>
    <dbReference type="NCBI Taxonomy" id="2082293"/>
    <lineage>
        <taxon>Eukaryota</taxon>
        <taxon>Fungi</taxon>
        <taxon>Dikarya</taxon>
        <taxon>Ascomycota</taxon>
        <taxon>Pezizomycotina</taxon>
        <taxon>Leotiomycetes</taxon>
        <taxon>Helotiales</taxon>
        <taxon>Hyaloscyphaceae</taxon>
        <taxon>Hyaloscypha</taxon>
    </lineage>
</organism>
<sequence>MIRLPPTTIVLGLCDLKEFESRRQRRMEVEFLNQEFSRFAVGGSSGFTIGSSQIHHTQEFAAEVDQNLESGDGQDADFHHRSLSLPTNGPHRAVRITSNLEFDDYGAPSSPKLSSTAANDLPIIADLEKEHEYITVASENPRHDLQLLPSPSKHDFYYGGFVESPIERDSVNATDRSPSFIPDDISTPQNIRLPEANRLRNRVPLPRSPLFLSQNASSSPDHRPTSGLTPRVESSVAIHNTPGIMFAQPARRMRRPVPRRFRHQTNSFSFDSSERASAAYEQERVTSTSTNDSTRVRFGDRSLHEELRGSSIQSSGVISRISQALAEPLGGDILTAHIEGGNEDDEPTLREFVFSSPRLLLPPPFSAVSRGASGAEYMPQNSQTIPTRSNSTTPVRSGVEGRRPTPNPSPSGLEGAGGVDSSPPSAGGISPRSLLRRAGESMVDFYRARTPLSRHGSLTPHPYSTSPSPTPRRGHSRLGSSELGPRTPSRSYQVYNDALPRSSQPQTPANLPEAQHQSRFHPSYTAPVRRAGPRTARINSTDREGPSQDRARQFSTPLRRPAGRSASPIGMSRDGFAGLYGGRENGGEEHNWVEGVRFSYAETRLWGMRDARNDGQSLRETPEPEDWRVGRRV</sequence>
<evidence type="ECO:0000256" key="1">
    <source>
        <dbReference type="SAM" id="MobiDB-lite"/>
    </source>
</evidence>
<name>A0A2J6PXN4_9HELO</name>
<dbReference type="EMBL" id="KZ613492">
    <property type="protein sequence ID" value="PMD18704.1"/>
    <property type="molecule type" value="Genomic_DNA"/>
</dbReference>
<dbReference type="Proteomes" id="UP000235672">
    <property type="component" value="Unassembled WGS sequence"/>
</dbReference>
<accession>A0A2J6PXN4</accession>
<feature type="region of interest" description="Disordered" evidence="1">
    <location>
        <begin position="168"/>
        <end position="189"/>
    </location>
</feature>
<feature type="compositionally biased region" description="Low complexity" evidence="1">
    <location>
        <begin position="457"/>
        <end position="467"/>
    </location>
</feature>
<keyword evidence="3" id="KW-1185">Reference proteome</keyword>
<feature type="region of interest" description="Disordered" evidence="1">
    <location>
        <begin position="363"/>
        <end position="432"/>
    </location>
</feature>
<feature type="compositionally biased region" description="Basic and acidic residues" evidence="1">
    <location>
        <begin position="540"/>
        <end position="552"/>
    </location>
</feature>
<feature type="compositionally biased region" description="Basic and acidic residues" evidence="1">
    <location>
        <begin position="620"/>
        <end position="633"/>
    </location>
</feature>
<dbReference type="OrthoDB" id="3437607at2759"/>
<dbReference type="AlphaFoldDB" id="A0A2J6PXN4"/>
<feature type="compositionally biased region" description="Polar residues" evidence="1">
    <location>
        <begin position="379"/>
        <end position="395"/>
    </location>
</feature>
<reference evidence="2 3" key="1">
    <citation type="submission" date="2016-05" db="EMBL/GenBank/DDBJ databases">
        <title>A degradative enzymes factory behind the ericoid mycorrhizal symbiosis.</title>
        <authorList>
            <consortium name="DOE Joint Genome Institute"/>
            <person name="Martino E."/>
            <person name="Morin E."/>
            <person name="Grelet G."/>
            <person name="Kuo A."/>
            <person name="Kohler A."/>
            <person name="Daghino S."/>
            <person name="Barry K."/>
            <person name="Choi C."/>
            <person name="Cichocki N."/>
            <person name="Clum A."/>
            <person name="Copeland A."/>
            <person name="Hainaut M."/>
            <person name="Haridas S."/>
            <person name="Labutti K."/>
            <person name="Lindquist E."/>
            <person name="Lipzen A."/>
            <person name="Khouja H.-R."/>
            <person name="Murat C."/>
            <person name="Ohm R."/>
            <person name="Olson A."/>
            <person name="Spatafora J."/>
            <person name="Veneault-Fourrey C."/>
            <person name="Henrissat B."/>
            <person name="Grigoriev I."/>
            <person name="Martin F."/>
            <person name="Perotto S."/>
        </authorList>
    </citation>
    <scope>NUCLEOTIDE SEQUENCE [LARGE SCALE GENOMIC DNA]</scope>
    <source>
        <strain evidence="2 3">UAMH 7357</strain>
    </source>
</reference>
<feature type="region of interest" description="Disordered" evidence="1">
    <location>
        <begin position="450"/>
        <end position="553"/>
    </location>
</feature>
<gene>
    <name evidence="2" type="ORF">NA56DRAFT_647594</name>
</gene>
<proteinExistence type="predicted"/>